<gene>
    <name evidence="4" type="ORF">G3I59_40240</name>
</gene>
<sequence length="179" mass="19260">MVPDLVIRPATPEDAAGIAAVHVGSWQAAYAGLLPDEFLSGLSVETREQSWASSLADTSRPHTVLVAGAGEKITGFAVFGPSRDDDAAPNTGELSSIYLLPSEWSRGMGRALHEECVRGLSTQFGAATLWVLSTNTRARKFYERAGWVADGKTKVETISDGTVTLEEVRYRLLLGRLLP</sequence>
<proteinExistence type="predicted"/>
<dbReference type="PANTHER" id="PTHR43877">
    <property type="entry name" value="AMINOALKYLPHOSPHONATE N-ACETYLTRANSFERASE-RELATED-RELATED"/>
    <property type="match status" value="1"/>
</dbReference>
<reference evidence="4 5" key="1">
    <citation type="submission" date="2020-01" db="EMBL/GenBank/DDBJ databases">
        <title>Insect and environment-associated Actinomycetes.</title>
        <authorList>
            <person name="Currrie C."/>
            <person name="Chevrette M."/>
            <person name="Carlson C."/>
            <person name="Stubbendieck R."/>
            <person name="Wendt-Pienkowski E."/>
        </authorList>
    </citation>
    <scope>NUCLEOTIDE SEQUENCE [LARGE SCALE GENOMIC DNA]</scope>
    <source>
        <strain evidence="4 5">SID8386</strain>
    </source>
</reference>
<accession>A0ABX0C9K7</accession>
<dbReference type="Pfam" id="PF00583">
    <property type="entry name" value="Acetyltransf_1"/>
    <property type="match status" value="1"/>
</dbReference>
<dbReference type="InterPro" id="IPR000182">
    <property type="entry name" value="GNAT_dom"/>
</dbReference>
<evidence type="ECO:0000313" key="4">
    <source>
        <dbReference type="EMBL" id="NEC61663.1"/>
    </source>
</evidence>
<feature type="domain" description="N-acetyltransferase" evidence="3">
    <location>
        <begin position="5"/>
        <end position="175"/>
    </location>
</feature>
<evidence type="ECO:0000259" key="3">
    <source>
        <dbReference type="PROSITE" id="PS51186"/>
    </source>
</evidence>
<dbReference type="Gene3D" id="3.40.630.30">
    <property type="match status" value="1"/>
</dbReference>
<keyword evidence="1" id="KW-0808">Transferase</keyword>
<evidence type="ECO:0000256" key="1">
    <source>
        <dbReference type="ARBA" id="ARBA00022679"/>
    </source>
</evidence>
<dbReference type="InterPro" id="IPR016181">
    <property type="entry name" value="Acyl_CoA_acyltransferase"/>
</dbReference>
<evidence type="ECO:0000256" key="2">
    <source>
        <dbReference type="ARBA" id="ARBA00023315"/>
    </source>
</evidence>
<protein>
    <submittedName>
        <fullName evidence="4">GNAT family N-acetyltransferase</fullName>
    </submittedName>
</protein>
<comment type="caution">
    <text evidence="4">The sequence shown here is derived from an EMBL/GenBank/DDBJ whole genome shotgun (WGS) entry which is preliminary data.</text>
</comment>
<keyword evidence="5" id="KW-1185">Reference proteome</keyword>
<dbReference type="InterPro" id="IPR050832">
    <property type="entry name" value="Bact_Acetyltransf"/>
</dbReference>
<dbReference type="EMBL" id="JAAGNC010000198">
    <property type="protein sequence ID" value="NEC61663.1"/>
    <property type="molecule type" value="Genomic_DNA"/>
</dbReference>
<evidence type="ECO:0000313" key="5">
    <source>
        <dbReference type="Proteomes" id="UP000470404"/>
    </source>
</evidence>
<keyword evidence="2" id="KW-0012">Acyltransferase</keyword>
<dbReference type="PROSITE" id="PS51186">
    <property type="entry name" value="GNAT"/>
    <property type="match status" value="1"/>
</dbReference>
<dbReference type="Proteomes" id="UP000470404">
    <property type="component" value="Unassembled WGS sequence"/>
</dbReference>
<organism evidence="4 5">
    <name type="scientific">Amycolatopsis rubida</name>
    <dbReference type="NCBI Taxonomy" id="112413"/>
    <lineage>
        <taxon>Bacteria</taxon>
        <taxon>Bacillati</taxon>
        <taxon>Actinomycetota</taxon>
        <taxon>Actinomycetes</taxon>
        <taxon>Pseudonocardiales</taxon>
        <taxon>Pseudonocardiaceae</taxon>
        <taxon>Amycolatopsis</taxon>
    </lineage>
</organism>
<dbReference type="SUPFAM" id="SSF55729">
    <property type="entry name" value="Acyl-CoA N-acyltransferases (Nat)"/>
    <property type="match status" value="1"/>
</dbReference>
<name>A0ABX0C9K7_9PSEU</name>